<protein>
    <submittedName>
        <fullName evidence="1">Uncharacterized protein</fullName>
    </submittedName>
</protein>
<name>A0A8X6UF03_NEPPI</name>
<proteinExistence type="predicted"/>
<dbReference type="Proteomes" id="UP000887013">
    <property type="component" value="Unassembled WGS sequence"/>
</dbReference>
<reference evidence="1" key="1">
    <citation type="submission" date="2020-08" db="EMBL/GenBank/DDBJ databases">
        <title>Multicomponent nature underlies the extraordinary mechanical properties of spider dragline silk.</title>
        <authorList>
            <person name="Kono N."/>
            <person name="Nakamura H."/>
            <person name="Mori M."/>
            <person name="Yoshida Y."/>
            <person name="Ohtoshi R."/>
            <person name="Malay A.D."/>
            <person name="Moran D.A.P."/>
            <person name="Tomita M."/>
            <person name="Numata K."/>
            <person name="Arakawa K."/>
        </authorList>
    </citation>
    <scope>NUCLEOTIDE SEQUENCE</scope>
</reference>
<dbReference type="OrthoDB" id="10325116at2759"/>
<sequence length="92" mass="10190">MDSSSVGPDSPLDLLPTRQENALATDHESLEEIYLKCSILIPSPQEVGCAVTDVYPMDLVKAIVARLLEIAIRTLLCALDCLRDLRPDRLRI</sequence>
<keyword evidence="2" id="KW-1185">Reference proteome</keyword>
<accession>A0A8X6UF03</accession>
<dbReference type="EMBL" id="BMAW01028489">
    <property type="protein sequence ID" value="GFU07624.1"/>
    <property type="molecule type" value="Genomic_DNA"/>
</dbReference>
<organism evidence="1 2">
    <name type="scientific">Nephila pilipes</name>
    <name type="common">Giant wood spider</name>
    <name type="synonym">Nephila maculata</name>
    <dbReference type="NCBI Taxonomy" id="299642"/>
    <lineage>
        <taxon>Eukaryota</taxon>
        <taxon>Metazoa</taxon>
        <taxon>Ecdysozoa</taxon>
        <taxon>Arthropoda</taxon>
        <taxon>Chelicerata</taxon>
        <taxon>Arachnida</taxon>
        <taxon>Araneae</taxon>
        <taxon>Araneomorphae</taxon>
        <taxon>Entelegynae</taxon>
        <taxon>Araneoidea</taxon>
        <taxon>Nephilidae</taxon>
        <taxon>Nephila</taxon>
    </lineage>
</organism>
<comment type="caution">
    <text evidence="1">The sequence shown here is derived from an EMBL/GenBank/DDBJ whole genome shotgun (WGS) entry which is preliminary data.</text>
</comment>
<evidence type="ECO:0000313" key="1">
    <source>
        <dbReference type="EMBL" id="GFU07624.1"/>
    </source>
</evidence>
<dbReference type="AlphaFoldDB" id="A0A8X6UF03"/>
<evidence type="ECO:0000313" key="2">
    <source>
        <dbReference type="Proteomes" id="UP000887013"/>
    </source>
</evidence>
<gene>
    <name evidence="1" type="ORF">NPIL_185151</name>
</gene>